<evidence type="ECO:0000256" key="5">
    <source>
        <dbReference type="SAM" id="MobiDB-lite"/>
    </source>
</evidence>
<dbReference type="Pfam" id="PF14759">
    <property type="entry name" value="Reductase_C"/>
    <property type="match status" value="1"/>
</dbReference>
<dbReference type="SUPFAM" id="SSF55424">
    <property type="entry name" value="FAD/NAD-linked reductases, dimerisation (C-terminal) domain"/>
    <property type="match status" value="1"/>
</dbReference>
<dbReference type="InterPro" id="IPR016156">
    <property type="entry name" value="FAD/NAD-linked_Rdtase_dimer_sf"/>
</dbReference>
<dbReference type="GO" id="GO:0016651">
    <property type="term" value="F:oxidoreductase activity, acting on NAD(P)H"/>
    <property type="evidence" value="ECO:0007669"/>
    <property type="project" value="TreeGrafter"/>
</dbReference>
<evidence type="ECO:0000313" key="8">
    <source>
        <dbReference type="EMBL" id="ASN23331.1"/>
    </source>
</evidence>
<keyword evidence="2" id="KW-0285">Flavoprotein</keyword>
<dbReference type="GO" id="GO:0005737">
    <property type="term" value="C:cytoplasm"/>
    <property type="evidence" value="ECO:0007669"/>
    <property type="project" value="TreeGrafter"/>
</dbReference>
<evidence type="ECO:0000256" key="2">
    <source>
        <dbReference type="ARBA" id="ARBA00022630"/>
    </source>
</evidence>
<proteinExistence type="predicted"/>
<dbReference type="Proteomes" id="UP000031501">
    <property type="component" value="Chromosome"/>
</dbReference>
<organism evidence="8 9">
    <name type="scientific">Streptomyces pluripotens</name>
    <dbReference type="NCBI Taxonomy" id="1355015"/>
    <lineage>
        <taxon>Bacteria</taxon>
        <taxon>Bacillati</taxon>
        <taxon>Actinomycetota</taxon>
        <taxon>Actinomycetes</taxon>
        <taxon>Kitasatosporales</taxon>
        <taxon>Streptomycetaceae</taxon>
        <taxon>Streptomyces</taxon>
    </lineage>
</organism>
<evidence type="ECO:0000256" key="4">
    <source>
        <dbReference type="ARBA" id="ARBA00023002"/>
    </source>
</evidence>
<dbReference type="OrthoDB" id="4475657at2"/>
<accession>A0A221NTP7</accession>
<keyword evidence="4" id="KW-0560">Oxidoreductase</keyword>
<feature type="domain" description="FAD/NAD(P)-binding" evidence="6">
    <location>
        <begin position="14"/>
        <end position="320"/>
    </location>
</feature>
<evidence type="ECO:0000256" key="1">
    <source>
        <dbReference type="ARBA" id="ARBA00001974"/>
    </source>
</evidence>
<keyword evidence="3" id="KW-0274">FAD</keyword>
<gene>
    <name evidence="8" type="ORF">LK07_03995</name>
</gene>
<feature type="compositionally biased region" description="Basic and acidic residues" evidence="5">
    <location>
        <begin position="417"/>
        <end position="428"/>
    </location>
</feature>
<evidence type="ECO:0000259" key="7">
    <source>
        <dbReference type="Pfam" id="PF14759"/>
    </source>
</evidence>
<dbReference type="EMBL" id="CP022433">
    <property type="protein sequence ID" value="ASN23331.1"/>
    <property type="molecule type" value="Genomic_DNA"/>
</dbReference>
<dbReference type="Gene3D" id="3.30.390.30">
    <property type="match status" value="1"/>
</dbReference>
<dbReference type="RefSeq" id="WP_039654087.1">
    <property type="nucleotide sequence ID" value="NZ_CP021080.1"/>
</dbReference>
<feature type="domain" description="Reductase C-terminal" evidence="7">
    <location>
        <begin position="343"/>
        <end position="411"/>
    </location>
</feature>
<dbReference type="InterPro" id="IPR036188">
    <property type="entry name" value="FAD/NAD-bd_sf"/>
</dbReference>
<dbReference type="PRINTS" id="PR00368">
    <property type="entry name" value="FADPNR"/>
</dbReference>
<evidence type="ECO:0000259" key="6">
    <source>
        <dbReference type="Pfam" id="PF07992"/>
    </source>
</evidence>
<dbReference type="STRING" id="1355015.LK06_002905"/>
<dbReference type="InterPro" id="IPR028202">
    <property type="entry name" value="Reductase_C"/>
</dbReference>
<dbReference type="KEGG" id="splu:LK06_002905"/>
<protein>
    <submittedName>
        <fullName evidence="8">NAD(P)/FAD-dependent oxidoreductase</fullName>
    </submittedName>
</protein>
<evidence type="ECO:0000313" key="9">
    <source>
        <dbReference type="Proteomes" id="UP000031501"/>
    </source>
</evidence>
<dbReference type="InterPro" id="IPR023753">
    <property type="entry name" value="FAD/NAD-binding_dom"/>
</dbReference>
<evidence type="ECO:0000256" key="3">
    <source>
        <dbReference type="ARBA" id="ARBA00022827"/>
    </source>
</evidence>
<dbReference type="PRINTS" id="PR00411">
    <property type="entry name" value="PNDRDTASEI"/>
</dbReference>
<dbReference type="PANTHER" id="PTHR43557">
    <property type="entry name" value="APOPTOSIS-INDUCING FACTOR 1"/>
    <property type="match status" value="1"/>
</dbReference>
<dbReference type="Gene3D" id="3.50.50.60">
    <property type="entry name" value="FAD/NAD(P)-binding domain"/>
    <property type="match status" value="2"/>
</dbReference>
<feature type="compositionally biased region" description="Polar residues" evidence="5">
    <location>
        <begin position="442"/>
        <end position="451"/>
    </location>
</feature>
<feature type="region of interest" description="Disordered" evidence="5">
    <location>
        <begin position="412"/>
        <end position="451"/>
    </location>
</feature>
<dbReference type="InterPro" id="IPR050446">
    <property type="entry name" value="FAD-oxidoreductase/Apoptosis"/>
</dbReference>
<dbReference type="PANTHER" id="PTHR43557:SF2">
    <property type="entry name" value="RIESKE DOMAIN-CONTAINING PROTEIN-RELATED"/>
    <property type="match status" value="1"/>
</dbReference>
<keyword evidence="9" id="KW-1185">Reference proteome</keyword>
<dbReference type="AlphaFoldDB" id="A0A221NTP7"/>
<dbReference type="Pfam" id="PF07992">
    <property type="entry name" value="Pyr_redox_2"/>
    <property type="match status" value="1"/>
</dbReference>
<sequence length="463" mass="50011">MEADHVDRLRHEGRIVIVGASLAGLRAAETLRAEGFTGSLTMIGDEPYEPYDRPPLSKAVLLGKASPHHTELPHRREIDATWRLGVAATGLDLTAKRVRLADGDEVEYDRVLIATGVRARPWPKEAEAGLDGVFVLRTRDDATALYQRLKSGPRRVFVIGAGFAGSEIASACREMGIAVTVAERAGAPLVGALGGTIGAVAAELQLENGVDLRTRVTVTELEGDSVGRVRAVHLSDESVIEADVVVVSLGSLYNTEWLNGSGLGAGPRGVACDAGCRAFDFRGIVTDDVFVAGDVARSPHPLFGYQFLALEHWGNAVAQAETAAHNMISAGAERRPHMWMPAFWSSQFGVNIKSVGVPPMGDQLMVTQGSLAERRFIAVYGHRGRMVAAVSFDNTRWLEFYQRQIERGAPFPVEFPTMDRRPEGRKPVAADFPDPSLPTHGPTVTLSGFSPTDRQLVFTPAHH</sequence>
<dbReference type="SUPFAM" id="SSF51905">
    <property type="entry name" value="FAD/NAD(P)-binding domain"/>
    <property type="match status" value="2"/>
</dbReference>
<name>A0A221NTP7_9ACTN</name>
<reference evidence="8 9" key="1">
    <citation type="submission" date="2017-07" db="EMBL/GenBank/DDBJ databases">
        <title>Genome sequence of Streptomyces pluripotens MUSC 137T.</title>
        <authorList>
            <person name="Ser H.-L."/>
            <person name="Lee L.-H."/>
        </authorList>
    </citation>
    <scope>NUCLEOTIDE SEQUENCE [LARGE SCALE GENOMIC DNA]</scope>
    <source>
        <strain evidence="8 9">MUSC 137</strain>
    </source>
</reference>
<comment type="cofactor">
    <cofactor evidence="1">
        <name>FAD</name>
        <dbReference type="ChEBI" id="CHEBI:57692"/>
    </cofactor>
</comment>